<dbReference type="EMBL" id="BMMK01000015">
    <property type="protein sequence ID" value="GGM60640.1"/>
    <property type="molecule type" value="Genomic_DNA"/>
</dbReference>
<feature type="compositionally biased region" description="Gly residues" evidence="1">
    <location>
        <begin position="79"/>
        <end position="88"/>
    </location>
</feature>
<evidence type="ECO:0000313" key="2">
    <source>
        <dbReference type="EMBL" id="GGM60640.1"/>
    </source>
</evidence>
<sequence>MVRIISVLIKTITHSQPYDTTAKLKNKKDEGALHPAVRVILNPACRRYGEWVTQRPRPYPEKAVETPGLSDDGRRHGDGGGCGGSDGI</sequence>
<keyword evidence="3" id="KW-1185">Reference proteome</keyword>
<reference evidence="2" key="1">
    <citation type="journal article" date="2014" name="Int. J. Syst. Evol. Microbiol.">
        <title>Complete genome sequence of Corynebacterium casei LMG S-19264T (=DSM 44701T), isolated from a smear-ripened cheese.</title>
        <authorList>
            <consortium name="US DOE Joint Genome Institute (JGI-PGF)"/>
            <person name="Walter F."/>
            <person name="Albersmeier A."/>
            <person name="Kalinowski J."/>
            <person name="Ruckert C."/>
        </authorList>
    </citation>
    <scope>NUCLEOTIDE SEQUENCE</scope>
    <source>
        <strain evidence="2">CGMCC 4.5737</strain>
    </source>
</reference>
<comment type="caution">
    <text evidence="2">The sequence shown here is derived from an EMBL/GenBank/DDBJ whole genome shotgun (WGS) entry which is preliminary data.</text>
</comment>
<dbReference type="Proteomes" id="UP000637578">
    <property type="component" value="Unassembled WGS sequence"/>
</dbReference>
<protein>
    <submittedName>
        <fullName evidence="2">Uncharacterized protein</fullName>
    </submittedName>
</protein>
<name>A0A8J3FV52_9PSEU</name>
<proteinExistence type="predicted"/>
<dbReference type="AlphaFoldDB" id="A0A8J3FV52"/>
<organism evidence="2 3">
    <name type="scientific">Longimycelium tulufanense</name>
    <dbReference type="NCBI Taxonomy" id="907463"/>
    <lineage>
        <taxon>Bacteria</taxon>
        <taxon>Bacillati</taxon>
        <taxon>Actinomycetota</taxon>
        <taxon>Actinomycetes</taxon>
        <taxon>Pseudonocardiales</taxon>
        <taxon>Pseudonocardiaceae</taxon>
        <taxon>Longimycelium</taxon>
    </lineage>
</organism>
<accession>A0A8J3FV52</accession>
<feature type="region of interest" description="Disordered" evidence="1">
    <location>
        <begin position="53"/>
        <end position="88"/>
    </location>
</feature>
<reference evidence="2" key="2">
    <citation type="submission" date="2020-09" db="EMBL/GenBank/DDBJ databases">
        <authorList>
            <person name="Sun Q."/>
            <person name="Zhou Y."/>
        </authorList>
    </citation>
    <scope>NUCLEOTIDE SEQUENCE</scope>
    <source>
        <strain evidence="2">CGMCC 4.5737</strain>
    </source>
</reference>
<gene>
    <name evidence="2" type="ORF">GCM10012275_34620</name>
</gene>
<evidence type="ECO:0000313" key="3">
    <source>
        <dbReference type="Proteomes" id="UP000637578"/>
    </source>
</evidence>
<evidence type="ECO:0000256" key="1">
    <source>
        <dbReference type="SAM" id="MobiDB-lite"/>
    </source>
</evidence>